<evidence type="ECO:0008006" key="3">
    <source>
        <dbReference type="Google" id="ProtNLM"/>
    </source>
</evidence>
<dbReference type="RefSeq" id="WP_118427637.1">
    <property type="nucleotide sequence ID" value="NZ_QRPD01000019.1"/>
</dbReference>
<protein>
    <recommendedName>
        <fullName evidence="3">Phage head-tail adapter protein</fullName>
    </recommendedName>
</protein>
<name>A0A415MTB1_9FIRM</name>
<evidence type="ECO:0000313" key="2">
    <source>
        <dbReference type="Proteomes" id="UP000283325"/>
    </source>
</evidence>
<organism evidence="1 2">
    <name type="scientific">Dorea formicigenerans</name>
    <dbReference type="NCBI Taxonomy" id="39486"/>
    <lineage>
        <taxon>Bacteria</taxon>
        <taxon>Bacillati</taxon>
        <taxon>Bacillota</taxon>
        <taxon>Clostridia</taxon>
        <taxon>Lachnospirales</taxon>
        <taxon>Lachnospiraceae</taxon>
        <taxon>Dorea</taxon>
    </lineage>
</organism>
<proteinExistence type="predicted"/>
<gene>
    <name evidence="1" type="ORF">DWZ98_15610</name>
</gene>
<dbReference type="EMBL" id="QRPD01000019">
    <property type="protein sequence ID" value="RHL84336.1"/>
    <property type="molecule type" value="Genomic_DNA"/>
</dbReference>
<accession>A0A415MTB1</accession>
<sequence length="110" mass="12832">MARKKQKSYSDGIAELYRKKDPESNVKSLDDLEYLGFLYYTEKSNRQQDVEFAQQLGTTLSLKIATPDDGNMDSSRNVVIGDTIYAIIYIDRSRAEQELYFYLEEVRKIE</sequence>
<dbReference type="AlphaFoldDB" id="A0A415MTB1"/>
<dbReference type="NCBIfam" id="TIGR01563">
    <property type="entry name" value="gp16_SPP1"/>
    <property type="match status" value="1"/>
</dbReference>
<evidence type="ECO:0000313" key="1">
    <source>
        <dbReference type="EMBL" id="RHL84336.1"/>
    </source>
</evidence>
<dbReference type="InterPro" id="IPR008767">
    <property type="entry name" value="Phage_SPP1_head-tail_adaptor"/>
</dbReference>
<reference evidence="1 2" key="1">
    <citation type="submission" date="2018-08" db="EMBL/GenBank/DDBJ databases">
        <title>A genome reference for cultivated species of the human gut microbiota.</title>
        <authorList>
            <person name="Zou Y."/>
            <person name="Xue W."/>
            <person name="Luo G."/>
        </authorList>
    </citation>
    <scope>NUCLEOTIDE SEQUENCE [LARGE SCALE GENOMIC DNA]</scope>
    <source>
        <strain evidence="1 2">AF36-1BH</strain>
    </source>
</reference>
<dbReference type="Proteomes" id="UP000283325">
    <property type="component" value="Unassembled WGS sequence"/>
</dbReference>
<comment type="caution">
    <text evidence="1">The sequence shown here is derived from an EMBL/GenBank/DDBJ whole genome shotgun (WGS) entry which is preliminary data.</text>
</comment>